<proteinExistence type="predicted"/>
<dbReference type="Proteomes" id="UP000324800">
    <property type="component" value="Unassembled WGS sequence"/>
</dbReference>
<evidence type="ECO:0000313" key="2">
    <source>
        <dbReference type="Proteomes" id="UP000324800"/>
    </source>
</evidence>
<gene>
    <name evidence="1" type="ORF">EZS28_039917</name>
</gene>
<accession>A0A5J4U1F9</accession>
<dbReference type="EMBL" id="SNRW01021499">
    <property type="protein sequence ID" value="KAA6364556.1"/>
    <property type="molecule type" value="Genomic_DNA"/>
</dbReference>
<reference evidence="1 2" key="1">
    <citation type="submission" date="2019-03" db="EMBL/GenBank/DDBJ databases">
        <title>Single cell metagenomics reveals metabolic interactions within the superorganism composed of flagellate Streblomastix strix and complex community of Bacteroidetes bacteria on its surface.</title>
        <authorList>
            <person name="Treitli S.C."/>
            <person name="Kolisko M."/>
            <person name="Husnik F."/>
            <person name="Keeling P."/>
            <person name="Hampl V."/>
        </authorList>
    </citation>
    <scope>NUCLEOTIDE SEQUENCE [LARGE SCALE GENOMIC DNA]</scope>
    <source>
        <strain evidence="1">ST1C</strain>
    </source>
</reference>
<organism evidence="1 2">
    <name type="scientific">Streblomastix strix</name>
    <dbReference type="NCBI Taxonomy" id="222440"/>
    <lineage>
        <taxon>Eukaryota</taxon>
        <taxon>Metamonada</taxon>
        <taxon>Preaxostyla</taxon>
        <taxon>Oxymonadida</taxon>
        <taxon>Streblomastigidae</taxon>
        <taxon>Streblomastix</taxon>
    </lineage>
</organism>
<dbReference type="AlphaFoldDB" id="A0A5J4U1F9"/>
<sequence length="285" mass="32677">VRYTRALLAAGGKITCSMVQNAKQIWIITILANILAIQLNWCEIRGATEGQLKARVNFNAEANTIAPTTRNMEQENQLYYGRTADGPENSEHLKFWLGFSTAYGPFKYDSPLESIIAGKRHCGVFIDIPLSDIDKAAANGTPFFYLIPYDITFSVLTRNFASLYLQLWVQDFHQDLKIVWLNKSDTILNRHFAYVMIPPEKPDIVFLLSENEAKPLSYEQYTVRLVNMQNVDADATQPQNSISQISDAKFEELEIQNALFMTFVMPQYPTWNCRYDTTKYIIELE</sequence>
<feature type="non-terminal residue" evidence="1">
    <location>
        <position position="1"/>
    </location>
</feature>
<evidence type="ECO:0000313" key="1">
    <source>
        <dbReference type="EMBL" id="KAA6364556.1"/>
    </source>
</evidence>
<name>A0A5J4U1F9_9EUKA</name>
<protein>
    <submittedName>
        <fullName evidence="1">Uncharacterized protein</fullName>
    </submittedName>
</protein>
<comment type="caution">
    <text evidence="1">The sequence shown here is derived from an EMBL/GenBank/DDBJ whole genome shotgun (WGS) entry which is preliminary data.</text>
</comment>